<dbReference type="HAMAP" id="MF_00418">
    <property type="entry name" value="DapA"/>
    <property type="match status" value="1"/>
</dbReference>
<feature type="site" description="Part of a proton relay during catalysis" evidence="12">
    <location>
        <position position="80"/>
    </location>
</feature>
<accession>B7AS80</accession>
<keyword evidence="10 12" id="KW-0704">Schiff base</keyword>
<organism evidence="16 17">
    <name type="scientific">[Bacteroides] pectinophilus ATCC 43243</name>
    <dbReference type="NCBI Taxonomy" id="483218"/>
    <lineage>
        <taxon>Bacteria</taxon>
        <taxon>Bacillati</taxon>
        <taxon>Bacillota</taxon>
        <taxon>Clostridia</taxon>
        <taxon>Eubacteriales</taxon>
    </lineage>
</organism>
<evidence type="ECO:0000256" key="2">
    <source>
        <dbReference type="ARBA" id="ARBA00005120"/>
    </source>
</evidence>
<evidence type="ECO:0000256" key="11">
    <source>
        <dbReference type="ARBA" id="ARBA00047836"/>
    </source>
</evidence>
<feature type="active site" description="Proton donor/acceptor" evidence="12 14">
    <location>
        <position position="169"/>
    </location>
</feature>
<dbReference type="UniPathway" id="UPA00034">
    <property type="reaction ID" value="UER00017"/>
</dbReference>
<sequence length="329" mass="35280">MEGYLKDGLLTSSFCSPVRAFFNDADLIMKGKRSMAIFEGAGVAMITPMKANGEINYDKMAEFIDYQVDNGTDAIIVCGTTGEASTLSEKEHLDAIEFTVSHVNKRIPVIAGTGSNCTESAVFLSQEAQSVGVDGLLVVTPYYNKATQKGLIAHYTTIAKSVDLPIIMYNVPSRTGCNILPETAVTLAKTVDNIVGIKEATGNISQAAKLMSLADGCIDMYSGNDDQIVPILSLGGKGVISVLSNVAPKKTHDIVAEYLAGNVEASRKLQLEAIELIDALFCEVNPIPVKHALNLMGMEVGPLRMPLSPMEDKNLETLKNALKNYGLLK</sequence>
<dbReference type="InterPro" id="IPR020624">
    <property type="entry name" value="Schiff_base-form_aldolases_CS"/>
</dbReference>
<keyword evidence="5 12" id="KW-0963">Cytoplasm</keyword>
<dbReference type="Gene3D" id="3.20.20.70">
    <property type="entry name" value="Aldolase class I"/>
    <property type="match status" value="1"/>
</dbReference>
<evidence type="ECO:0000256" key="10">
    <source>
        <dbReference type="ARBA" id="ARBA00023270"/>
    </source>
</evidence>
<reference evidence="16 17" key="2">
    <citation type="submission" date="2008-11" db="EMBL/GenBank/DDBJ databases">
        <authorList>
            <person name="Fulton L."/>
            <person name="Clifton S."/>
            <person name="Fulton B."/>
            <person name="Xu J."/>
            <person name="Minx P."/>
            <person name="Pepin K.H."/>
            <person name="Johnson M."/>
            <person name="Bhonagiri V."/>
            <person name="Nash W.E."/>
            <person name="Mardis E.R."/>
            <person name="Wilson R.K."/>
        </authorList>
    </citation>
    <scope>NUCLEOTIDE SEQUENCE [LARGE SCALE GENOMIC DNA]</scope>
    <source>
        <strain evidence="16 17">ATCC 43243</strain>
    </source>
</reference>
<evidence type="ECO:0000256" key="6">
    <source>
        <dbReference type="ARBA" id="ARBA00022605"/>
    </source>
</evidence>
<feature type="binding site" evidence="12 15">
    <location>
        <position position="240"/>
    </location>
    <ligand>
        <name>pyruvate</name>
        <dbReference type="ChEBI" id="CHEBI:15361"/>
    </ligand>
</feature>
<keyword evidence="7 12" id="KW-0220">Diaminopimelate biosynthesis</keyword>
<dbReference type="InterPro" id="IPR002220">
    <property type="entry name" value="DapA-like"/>
</dbReference>
<evidence type="ECO:0000256" key="13">
    <source>
        <dbReference type="PIRNR" id="PIRNR001365"/>
    </source>
</evidence>
<comment type="subunit">
    <text evidence="12">Homotetramer; dimer of dimers.</text>
</comment>
<keyword evidence="8 12" id="KW-0457">Lysine biosynthesis</keyword>
<dbReference type="eggNOG" id="COG0329">
    <property type="taxonomic scope" value="Bacteria"/>
</dbReference>
<dbReference type="InterPro" id="IPR013785">
    <property type="entry name" value="Aldolase_TIM"/>
</dbReference>
<dbReference type="SUPFAM" id="SSF51569">
    <property type="entry name" value="Aldolase"/>
    <property type="match status" value="1"/>
</dbReference>
<gene>
    <name evidence="12" type="primary">dapA</name>
    <name evidence="16" type="ORF">BACPEC_01935</name>
</gene>
<dbReference type="CDD" id="cd00950">
    <property type="entry name" value="DHDPS"/>
    <property type="match status" value="1"/>
</dbReference>
<dbReference type="PIRSF" id="PIRSF001365">
    <property type="entry name" value="DHDPS"/>
    <property type="match status" value="1"/>
</dbReference>
<keyword evidence="17" id="KW-1185">Reference proteome</keyword>
<evidence type="ECO:0000256" key="15">
    <source>
        <dbReference type="PIRSR" id="PIRSR001365-2"/>
    </source>
</evidence>
<dbReference type="PROSITE" id="PS00666">
    <property type="entry name" value="DHDPS_2"/>
    <property type="match status" value="1"/>
</dbReference>
<dbReference type="Proteomes" id="UP000003136">
    <property type="component" value="Unassembled WGS sequence"/>
</dbReference>
<protein>
    <recommendedName>
        <fullName evidence="4 12">4-hydroxy-tetrahydrodipicolinate synthase</fullName>
        <shortName evidence="12">HTPA synthase</shortName>
        <ecNumber evidence="4 12">4.3.3.7</ecNumber>
    </recommendedName>
</protein>
<feature type="active site" description="Schiff-base intermediate with substrate" evidence="12 14">
    <location>
        <position position="198"/>
    </location>
</feature>
<keyword evidence="6 12" id="KW-0028">Amino-acid biosynthesis</keyword>
<comment type="function">
    <text evidence="1 12">Catalyzes the condensation of (S)-aspartate-beta-semialdehyde [(S)-ASA] and pyruvate to 4-hydroxy-tetrahydrodipicolinate (HTPA).</text>
</comment>
<evidence type="ECO:0000256" key="12">
    <source>
        <dbReference type="HAMAP-Rule" id="MF_00418"/>
    </source>
</evidence>
<evidence type="ECO:0000256" key="5">
    <source>
        <dbReference type="ARBA" id="ARBA00022490"/>
    </source>
</evidence>
<dbReference type="AlphaFoldDB" id="B7AS80"/>
<dbReference type="GO" id="GO:0009089">
    <property type="term" value="P:lysine biosynthetic process via diaminopimelate"/>
    <property type="evidence" value="ECO:0007669"/>
    <property type="project" value="UniProtKB-UniRule"/>
</dbReference>
<evidence type="ECO:0000256" key="3">
    <source>
        <dbReference type="ARBA" id="ARBA00007592"/>
    </source>
</evidence>
<comment type="caution">
    <text evidence="12">Was originally thought to be a dihydrodipicolinate synthase (DHDPS), catalyzing the condensation of (S)-aspartate-beta-semialdehyde [(S)-ASA] and pyruvate to dihydrodipicolinate (DHDP). However, it was shown in E.coli that the product of the enzymatic reaction is not dihydrodipicolinate but in fact (4S)-4-hydroxy-2,3,4,5-tetrahydro-(2S)-dipicolinic acid (HTPA), and that the consecutive dehydration reaction leading to DHDP is not spontaneous but catalyzed by DapB.</text>
</comment>
<dbReference type="STRING" id="483218.BACPEC_01935"/>
<proteinExistence type="inferred from homology"/>
<dbReference type="PANTHER" id="PTHR12128">
    <property type="entry name" value="DIHYDRODIPICOLINATE SYNTHASE"/>
    <property type="match status" value="1"/>
</dbReference>
<dbReference type="EC" id="4.3.3.7" evidence="4 12"/>
<evidence type="ECO:0000256" key="9">
    <source>
        <dbReference type="ARBA" id="ARBA00023239"/>
    </source>
</evidence>
<feature type="binding site" evidence="12 15">
    <location>
        <position position="81"/>
    </location>
    <ligand>
        <name>pyruvate</name>
        <dbReference type="ChEBI" id="CHEBI:15361"/>
    </ligand>
</feature>
<evidence type="ECO:0000313" key="16">
    <source>
        <dbReference type="EMBL" id="EEC57426.1"/>
    </source>
</evidence>
<dbReference type="NCBIfam" id="TIGR00674">
    <property type="entry name" value="dapA"/>
    <property type="match status" value="1"/>
</dbReference>
<evidence type="ECO:0000256" key="4">
    <source>
        <dbReference type="ARBA" id="ARBA00012086"/>
    </source>
</evidence>
<keyword evidence="9 12" id="KW-0456">Lyase</keyword>
<dbReference type="PROSITE" id="PS00665">
    <property type="entry name" value="DHDPS_1"/>
    <property type="match status" value="1"/>
</dbReference>
<dbReference type="InterPro" id="IPR020625">
    <property type="entry name" value="Schiff_base-form_aldolases_AS"/>
</dbReference>
<dbReference type="GO" id="GO:0005829">
    <property type="term" value="C:cytosol"/>
    <property type="evidence" value="ECO:0007669"/>
    <property type="project" value="TreeGrafter"/>
</dbReference>
<evidence type="ECO:0000313" key="17">
    <source>
        <dbReference type="Proteomes" id="UP000003136"/>
    </source>
</evidence>
<dbReference type="PANTHER" id="PTHR12128:SF66">
    <property type="entry name" value="4-HYDROXY-2-OXOGLUTARATE ALDOLASE, MITOCHONDRIAL"/>
    <property type="match status" value="1"/>
</dbReference>
<dbReference type="Pfam" id="PF00701">
    <property type="entry name" value="DHDPS"/>
    <property type="match status" value="1"/>
</dbReference>
<comment type="similarity">
    <text evidence="3 12 13">Belongs to the DapA family.</text>
</comment>
<evidence type="ECO:0000256" key="1">
    <source>
        <dbReference type="ARBA" id="ARBA00003294"/>
    </source>
</evidence>
<comment type="subcellular location">
    <subcellularLocation>
        <location evidence="12">Cytoplasm</location>
    </subcellularLocation>
</comment>
<dbReference type="GO" id="GO:0019877">
    <property type="term" value="P:diaminopimelate biosynthetic process"/>
    <property type="evidence" value="ECO:0007669"/>
    <property type="project" value="UniProtKB-UniRule"/>
</dbReference>
<evidence type="ECO:0000256" key="7">
    <source>
        <dbReference type="ARBA" id="ARBA00022915"/>
    </source>
</evidence>
<comment type="catalytic activity">
    <reaction evidence="11 12">
        <text>L-aspartate 4-semialdehyde + pyruvate = (2S,4S)-4-hydroxy-2,3,4,5-tetrahydrodipicolinate + H2O + H(+)</text>
        <dbReference type="Rhea" id="RHEA:34171"/>
        <dbReference type="ChEBI" id="CHEBI:15361"/>
        <dbReference type="ChEBI" id="CHEBI:15377"/>
        <dbReference type="ChEBI" id="CHEBI:15378"/>
        <dbReference type="ChEBI" id="CHEBI:67139"/>
        <dbReference type="ChEBI" id="CHEBI:537519"/>
        <dbReference type="EC" id="4.3.3.7"/>
    </reaction>
</comment>
<evidence type="ECO:0000256" key="14">
    <source>
        <dbReference type="PIRSR" id="PIRSR001365-1"/>
    </source>
</evidence>
<evidence type="ECO:0000256" key="8">
    <source>
        <dbReference type="ARBA" id="ARBA00023154"/>
    </source>
</evidence>
<dbReference type="HOGENOM" id="CLU_049343_7_0_9"/>
<feature type="site" description="Part of a proton relay during catalysis" evidence="12">
    <location>
        <position position="143"/>
    </location>
</feature>
<dbReference type="EMBL" id="ABVQ01000036">
    <property type="protein sequence ID" value="EEC57426.1"/>
    <property type="molecule type" value="Genomic_DNA"/>
</dbReference>
<reference evidence="16 17" key="1">
    <citation type="submission" date="2008-11" db="EMBL/GenBank/DDBJ databases">
        <title>Draft genome sequence of Bacteroides pectinophilus (ATCC 43243).</title>
        <authorList>
            <person name="Sudarsanam P."/>
            <person name="Ley R."/>
            <person name="Guruge J."/>
            <person name="Turnbaugh P.J."/>
            <person name="Mahowald M."/>
            <person name="Liep D."/>
            <person name="Gordon J."/>
        </authorList>
    </citation>
    <scope>NUCLEOTIDE SEQUENCE [LARGE SCALE GENOMIC DNA]</scope>
    <source>
        <strain evidence="16 17">ATCC 43243</strain>
    </source>
</reference>
<dbReference type="GO" id="GO:0008840">
    <property type="term" value="F:4-hydroxy-tetrahydrodipicolinate synthase activity"/>
    <property type="evidence" value="ECO:0007669"/>
    <property type="project" value="UniProtKB-UniRule"/>
</dbReference>
<comment type="pathway">
    <text evidence="2 12">Amino-acid biosynthesis; L-lysine biosynthesis via DAP pathway; (S)-tetrahydrodipicolinate from L-aspartate: step 3/4.</text>
</comment>
<dbReference type="PRINTS" id="PR00146">
    <property type="entry name" value="DHPICSNTHASE"/>
</dbReference>
<name>B7AS80_9FIRM</name>
<dbReference type="InterPro" id="IPR005263">
    <property type="entry name" value="DapA"/>
</dbReference>
<dbReference type="SMART" id="SM01130">
    <property type="entry name" value="DHDPS"/>
    <property type="match status" value="1"/>
</dbReference>